<accession>A0ABW7N7V7</accession>
<gene>
    <name evidence="2" type="ORF">ACHKAR_09445</name>
</gene>
<comment type="caution">
    <text evidence="2">The sequence shown here is derived from an EMBL/GenBank/DDBJ whole genome shotgun (WGS) entry which is preliminary data.</text>
</comment>
<organism evidence="2 3">
    <name type="scientific">Marinoscillum luteum</name>
    <dbReference type="NCBI Taxonomy" id="861051"/>
    <lineage>
        <taxon>Bacteria</taxon>
        <taxon>Pseudomonadati</taxon>
        <taxon>Bacteroidota</taxon>
        <taxon>Cytophagia</taxon>
        <taxon>Cytophagales</taxon>
        <taxon>Reichenbachiellaceae</taxon>
        <taxon>Marinoscillum</taxon>
    </lineage>
</organism>
<dbReference type="SUPFAM" id="SSF109854">
    <property type="entry name" value="DinB/YfiT-like putative metalloenzymes"/>
    <property type="match status" value="1"/>
</dbReference>
<name>A0ABW7N7V7_9BACT</name>
<dbReference type="Proteomes" id="UP001610063">
    <property type="component" value="Unassembled WGS sequence"/>
</dbReference>
<dbReference type="Pfam" id="PF12867">
    <property type="entry name" value="DinB_2"/>
    <property type="match status" value="1"/>
</dbReference>
<protein>
    <submittedName>
        <fullName evidence="2">DinB family protein</fullName>
    </submittedName>
</protein>
<dbReference type="InterPro" id="IPR024775">
    <property type="entry name" value="DinB-like"/>
</dbReference>
<sequence length="190" mass="21885">MKTPSEDLIQDLIERTRQTLNATENLKQEPIDLLNWKPAPERWSVLECIEHLNLYGDFYLPEIARRIRESQKPAEPYFSAGLLGDYFAKSMLPKEKLNKMKTFDDKNPNGSDLSIDTIDRFIAQQKELLVLLNKSRSVSLNKTKTSISISKLITLRLGDTFRVVIYHNQRHLVQANKVLSLQASPEMSKV</sequence>
<feature type="domain" description="DinB-like" evidence="1">
    <location>
        <begin position="14"/>
        <end position="174"/>
    </location>
</feature>
<evidence type="ECO:0000313" key="2">
    <source>
        <dbReference type="EMBL" id="MFH6983663.1"/>
    </source>
</evidence>
<keyword evidence="3" id="KW-1185">Reference proteome</keyword>
<proteinExistence type="predicted"/>
<evidence type="ECO:0000259" key="1">
    <source>
        <dbReference type="Pfam" id="PF12867"/>
    </source>
</evidence>
<dbReference type="InterPro" id="IPR034660">
    <property type="entry name" value="DinB/YfiT-like"/>
</dbReference>
<dbReference type="RefSeq" id="WP_395417210.1">
    <property type="nucleotide sequence ID" value="NZ_JBIPKE010000015.1"/>
</dbReference>
<dbReference type="Gene3D" id="1.20.120.450">
    <property type="entry name" value="dinb family like domain"/>
    <property type="match status" value="1"/>
</dbReference>
<dbReference type="EMBL" id="JBIPKE010000015">
    <property type="protein sequence ID" value="MFH6983663.1"/>
    <property type="molecule type" value="Genomic_DNA"/>
</dbReference>
<evidence type="ECO:0000313" key="3">
    <source>
        <dbReference type="Proteomes" id="UP001610063"/>
    </source>
</evidence>
<reference evidence="2 3" key="1">
    <citation type="journal article" date="2013" name="Int. J. Syst. Evol. Microbiol.">
        <title>Marinoscillum luteum sp. nov., isolated from marine sediment.</title>
        <authorList>
            <person name="Cha I.T."/>
            <person name="Park S.J."/>
            <person name="Kim S.J."/>
            <person name="Kim J.G."/>
            <person name="Jung M.Y."/>
            <person name="Shin K.S."/>
            <person name="Kwon K.K."/>
            <person name="Yang S.H."/>
            <person name="Seo Y.S."/>
            <person name="Rhee S.K."/>
        </authorList>
    </citation>
    <scope>NUCLEOTIDE SEQUENCE [LARGE SCALE GENOMIC DNA]</scope>
    <source>
        <strain evidence="2 3">KCTC 23939</strain>
    </source>
</reference>